<proteinExistence type="predicted"/>
<dbReference type="EMBL" id="BTRK01000003">
    <property type="protein sequence ID" value="GMR40318.1"/>
    <property type="molecule type" value="Genomic_DNA"/>
</dbReference>
<dbReference type="AlphaFoldDB" id="A0AAN4ZKZ1"/>
<evidence type="ECO:0000313" key="4">
    <source>
        <dbReference type="Proteomes" id="UP001328107"/>
    </source>
</evidence>
<feature type="non-terminal residue" evidence="3">
    <location>
        <position position="1"/>
    </location>
</feature>
<keyword evidence="2" id="KW-0732">Signal</keyword>
<dbReference type="Proteomes" id="UP001328107">
    <property type="component" value="Unassembled WGS sequence"/>
</dbReference>
<protein>
    <recommendedName>
        <fullName evidence="5">G protein-coupled receptor</fullName>
    </recommendedName>
</protein>
<name>A0AAN4ZKZ1_9BILA</name>
<keyword evidence="1" id="KW-0472">Membrane</keyword>
<feature type="chain" id="PRO_5042917777" description="G protein-coupled receptor" evidence="2">
    <location>
        <begin position="21"/>
        <end position="78"/>
    </location>
</feature>
<feature type="signal peptide" evidence="2">
    <location>
        <begin position="1"/>
        <end position="20"/>
    </location>
</feature>
<comment type="caution">
    <text evidence="3">The sequence shown here is derived from an EMBL/GenBank/DDBJ whole genome shotgun (WGS) entry which is preliminary data.</text>
</comment>
<keyword evidence="1" id="KW-0812">Transmembrane</keyword>
<sequence length="78" mass="8612">IPLVLFTLTISTGLLINAMANTFQPGIMNTWPIDTLDVVMMIFSFHGTVHSAALLATTPAFRKMIIEKCTPLTQLCFK</sequence>
<feature type="transmembrane region" description="Helical" evidence="1">
    <location>
        <begin position="36"/>
        <end position="56"/>
    </location>
</feature>
<evidence type="ECO:0000313" key="3">
    <source>
        <dbReference type="EMBL" id="GMR40318.1"/>
    </source>
</evidence>
<evidence type="ECO:0000256" key="1">
    <source>
        <dbReference type="SAM" id="Phobius"/>
    </source>
</evidence>
<feature type="non-terminal residue" evidence="3">
    <location>
        <position position="78"/>
    </location>
</feature>
<organism evidence="3 4">
    <name type="scientific">Pristionchus mayeri</name>
    <dbReference type="NCBI Taxonomy" id="1317129"/>
    <lineage>
        <taxon>Eukaryota</taxon>
        <taxon>Metazoa</taxon>
        <taxon>Ecdysozoa</taxon>
        <taxon>Nematoda</taxon>
        <taxon>Chromadorea</taxon>
        <taxon>Rhabditida</taxon>
        <taxon>Rhabditina</taxon>
        <taxon>Diplogasteromorpha</taxon>
        <taxon>Diplogasteroidea</taxon>
        <taxon>Neodiplogasteridae</taxon>
        <taxon>Pristionchus</taxon>
    </lineage>
</organism>
<evidence type="ECO:0000256" key="2">
    <source>
        <dbReference type="SAM" id="SignalP"/>
    </source>
</evidence>
<accession>A0AAN4ZKZ1</accession>
<gene>
    <name evidence="3" type="ORF">PMAYCL1PPCAC_10513</name>
</gene>
<evidence type="ECO:0008006" key="5">
    <source>
        <dbReference type="Google" id="ProtNLM"/>
    </source>
</evidence>
<keyword evidence="4" id="KW-1185">Reference proteome</keyword>
<reference evidence="4" key="1">
    <citation type="submission" date="2022-10" db="EMBL/GenBank/DDBJ databases">
        <title>Genome assembly of Pristionchus species.</title>
        <authorList>
            <person name="Yoshida K."/>
            <person name="Sommer R.J."/>
        </authorList>
    </citation>
    <scope>NUCLEOTIDE SEQUENCE [LARGE SCALE GENOMIC DNA]</scope>
    <source>
        <strain evidence="4">RS5460</strain>
    </source>
</reference>
<keyword evidence="1" id="KW-1133">Transmembrane helix</keyword>